<dbReference type="CDD" id="cd05291">
    <property type="entry name" value="HicDH_like"/>
    <property type="match status" value="1"/>
</dbReference>
<feature type="active site" description="Proton acceptor" evidence="6 7">
    <location>
        <position position="180"/>
    </location>
</feature>
<proteinExistence type="inferred from homology"/>
<sequence length="318" mass="34710">MAMAIGRSKVVVVGTGAVGSTVAFDLVRNHVCDELILVNRTKEKAWAEAVDLQHSLGYSGQKMLIKDGVFGDCGDADIVVMAAAPPYIKGQTRLDALEKSAAIMEDMVPVIIKSGFSGIFIVITNPVDCISYYIQKLSGMPPSRVIGTGTALDSARLKYTIADIMGVDQQSVHAICMGEHGESQLIPWSQISVGGKRFLDIIHDNKKLFEKFNLDHFADNIKKVADRIMLAKGATTFGIAATTVQIIKAILHNENKVIPVSAMLNGEYGEKDVYAGVPAVLYSQGIKELVEYHLLKEEMAELRKSVAIIRKYNQKLKI</sequence>
<keyword evidence="5 6" id="KW-0520">NAD</keyword>
<organism evidence="11 12">
    <name type="scientific">Bacillus benzoevorans</name>
    <dbReference type="NCBI Taxonomy" id="1456"/>
    <lineage>
        <taxon>Bacteria</taxon>
        <taxon>Bacillati</taxon>
        <taxon>Bacillota</taxon>
        <taxon>Bacilli</taxon>
        <taxon>Bacillales</taxon>
        <taxon>Bacillaceae</taxon>
        <taxon>Bacillus</taxon>
    </lineage>
</organism>
<dbReference type="GO" id="GO:0006096">
    <property type="term" value="P:glycolytic process"/>
    <property type="evidence" value="ECO:0007669"/>
    <property type="project" value="UniProtKB-UniRule"/>
</dbReference>
<dbReference type="GO" id="GO:0004459">
    <property type="term" value="F:L-lactate dehydrogenase (NAD+) activity"/>
    <property type="evidence" value="ECO:0007669"/>
    <property type="project" value="UniProtKB-UniRule"/>
</dbReference>
<evidence type="ECO:0000256" key="8">
    <source>
        <dbReference type="PIRSR" id="PIRSR000102-3"/>
    </source>
</evidence>
<comment type="activity regulation">
    <text evidence="6">Allosterically activated by fructose 1,6-bisphosphate (FBP).</text>
</comment>
<keyword evidence="6" id="KW-0021">Allosteric enzyme</keyword>
<reference evidence="11 12" key="1">
    <citation type="submission" date="2020-08" db="EMBL/GenBank/DDBJ databases">
        <title>Genomic Encyclopedia of Type Strains, Phase IV (KMG-IV): sequencing the most valuable type-strain genomes for metagenomic binning, comparative biology and taxonomic classification.</title>
        <authorList>
            <person name="Goeker M."/>
        </authorList>
    </citation>
    <scope>NUCLEOTIDE SEQUENCE [LARGE SCALE GENOMIC DNA]</scope>
    <source>
        <strain evidence="11 12">DSM 5391</strain>
    </source>
</reference>
<dbReference type="Gene3D" id="3.90.110.10">
    <property type="entry name" value="Lactate dehydrogenase/glycoside hydrolase, family 4, C-terminal"/>
    <property type="match status" value="1"/>
</dbReference>
<dbReference type="EMBL" id="JACHGK010000005">
    <property type="protein sequence ID" value="MBB6445288.1"/>
    <property type="molecule type" value="Genomic_DNA"/>
</dbReference>
<comment type="subunit">
    <text evidence="6">Homotetramer.</text>
</comment>
<dbReference type="GO" id="GO:0005737">
    <property type="term" value="C:cytoplasm"/>
    <property type="evidence" value="ECO:0007669"/>
    <property type="project" value="UniProtKB-SubCell"/>
</dbReference>
<evidence type="ECO:0000259" key="10">
    <source>
        <dbReference type="Pfam" id="PF02866"/>
    </source>
</evidence>
<comment type="caution">
    <text evidence="6">Lacks conserved residue(s) required for the propagation of feature annotation.</text>
</comment>
<dbReference type="Gene3D" id="3.40.50.720">
    <property type="entry name" value="NAD(P)-binding Rossmann-like Domain"/>
    <property type="match status" value="1"/>
</dbReference>
<keyword evidence="12" id="KW-1185">Reference proteome</keyword>
<dbReference type="SUPFAM" id="SSF51735">
    <property type="entry name" value="NAD(P)-binding Rossmann-fold domains"/>
    <property type="match status" value="1"/>
</dbReference>
<name>A0A7X0LV64_9BACI</name>
<feature type="binding site" evidence="6">
    <location>
        <position position="158"/>
    </location>
    <ligand>
        <name>beta-D-fructose 1,6-bisphosphate</name>
        <dbReference type="ChEBI" id="CHEBI:32966"/>
        <note>allosteric activator</note>
    </ligand>
</feature>
<comment type="catalytic activity">
    <reaction evidence="6">
        <text>(S)-lactate + NAD(+) = pyruvate + NADH + H(+)</text>
        <dbReference type="Rhea" id="RHEA:23444"/>
        <dbReference type="ChEBI" id="CHEBI:15361"/>
        <dbReference type="ChEBI" id="CHEBI:15378"/>
        <dbReference type="ChEBI" id="CHEBI:16651"/>
        <dbReference type="ChEBI" id="CHEBI:57540"/>
        <dbReference type="ChEBI" id="CHEBI:57945"/>
        <dbReference type="EC" id="1.1.1.27"/>
    </reaction>
</comment>
<dbReference type="PANTHER" id="PTHR43128:SF31">
    <property type="entry name" value="L-LACTATE DEHYDROGENASE"/>
    <property type="match status" value="1"/>
</dbReference>
<comment type="function">
    <text evidence="6">Catalyzes the conversion of lactate to pyruvate.</text>
</comment>
<dbReference type="SUPFAM" id="SSF56327">
    <property type="entry name" value="LDH C-terminal domain-like"/>
    <property type="match status" value="1"/>
</dbReference>
<feature type="binding site" evidence="6">
    <location>
        <position position="93"/>
    </location>
    <ligand>
        <name>substrate</name>
    </ligand>
</feature>
<dbReference type="InterPro" id="IPR022383">
    <property type="entry name" value="Lactate/malate_DH_C"/>
</dbReference>
<dbReference type="InterPro" id="IPR015955">
    <property type="entry name" value="Lactate_DH/Glyco_Ohase_4_C"/>
</dbReference>
<evidence type="ECO:0000256" key="5">
    <source>
        <dbReference type="ARBA" id="ARBA00023027"/>
    </source>
</evidence>
<feature type="domain" description="Lactate/malate dehydrogenase N-terminal" evidence="9">
    <location>
        <begin position="9"/>
        <end position="147"/>
    </location>
</feature>
<feature type="binding site" evidence="6">
    <location>
        <position position="39"/>
    </location>
    <ligand>
        <name>NAD(+)</name>
        <dbReference type="ChEBI" id="CHEBI:57540"/>
    </ligand>
</feature>
<dbReference type="Proteomes" id="UP000531594">
    <property type="component" value="Unassembled WGS sequence"/>
</dbReference>
<dbReference type="PRINTS" id="PR00086">
    <property type="entry name" value="LLDHDRGNASE"/>
</dbReference>
<dbReference type="PIRSF" id="PIRSF000102">
    <property type="entry name" value="Lac_mal_DH"/>
    <property type="match status" value="1"/>
</dbReference>
<feature type="binding site" evidence="6">
    <location>
        <begin position="125"/>
        <end position="128"/>
    </location>
    <ligand>
        <name>substrate</name>
    </ligand>
</feature>
<dbReference type="NCBIfam" id="TIGR01771">
    <property type="entry name" value="L-LDH-NAD"/>
    <property type="match status" value="1"/>
</dbReference>
<dbReference type="InterPro" id="IPR001557">
    <property type="entry name" value="L-lactate/malate_DH"/>
</dbReference>
<dbReference type="Pfam" id="PF02866">
    <property type="entry name" value="Ldh_1_C"/>
    <property type="match status" value="1"/>
</dbReference>
<evidence type="ECO:0000256" key="1">
    <source>
        <dbReference type="ARBA" id="ARBA00004843"/>
    </source>
</evidence>
<gene>
    <name evidence="6" type="primary">ldh</name>
    <name evidence="11" type="ORF">HNR53_001906</name>
</gene>
<dbReference type="PANTHER" id="PTHR43128">
    <property type="entry name" value="L-2-HYDROXYCARBOXYLATE DEHYDROGENASE (NAD(P)(+))"/>
    <property type="match status" value="1"/>
</dbReference>
<dbReference type="InterPro" id="IPR036291">
    <property type="entry name" value="NAD(P)-bd_dom_sf"/>
</dbReference>
<evidence type="ECO:0000313" key="12">
    <source>
        <dbReference type="Proteomes" id="UP000531594"/>
    </source>
</evidence>
<evidence type="ECO:0000313" key="11">
    <source>
        <dbReference type="EMBL" id="MBB6445288.1"/>
    </source>
</evidence>
<dbReference type="InterPro" id="IPR001236">
    <property type="entry name" value="Lactate/malate_DH_N"/>
</dbReference>
<comment type="pathway">
    <text evidence="1 6">Fermentation; pyruvate fermentation to lactate; (S)-lactate from pyruvate: step 1/1.</text>
</comment>
<feature type="binding site" evidence="6">
    <location>
        <position position="44"/>
    </location>
    <ligand>
        <name>NAD(+)</name>
        <dbReference type="ChEBI" id="CHEBI:57540"/>
    </ligand>
</feature>
<dbReference type="AlphaFoldDB" id="A0A7X0LV64"/>
<dbReference type="EC" id="1.1.1.27" evidence="3 6"/>
<dbReference type="UniPathway" id="UPA00554">
    <property type="reaction ID" value="UER00611"/>
</dbReference>
<keyword evidence="4 6" id="KW-0560">Oxidoreductase</keyword>
<comment type="similarity">
    <text evidence="2 6">Belongs to the LDH/MDH superfamily. LDH family.</text>
</comment>
<evidence type="ECO:0000259" key="9">
    <source>
        <dbReference type="Pfam" id="PF00056"/>
    </source>
</evidence>
<feature type="binding site" evidence="6">
    <location>
        <begin position="153"/>
        <end position="156"/>
    </location>
    <ligand>
        <name>substrate</name>
    </ligand>
</feature>
<dbReference type="HAMAP" id="MF_00488">
    <property type="entry name" value="Lactate_dehydrog"/>
    <property type="match status" value="1"/>
</dbReference>
<comment type="caution">
    <text evidence="11">The sequence shown here is derived from an EMBL/GenBank/DDBJ whole genome shotgun (WGS) entry which is preliminary data.</text>
</comment>
<evidence type="ECO:0000256" key="6">
    <source>
        <dbReference type="HAMAP-Rule" id="MF_00488"/>
    </source>
</evidence>
<feature type="binding site" evidence="6 8">
    <location>
        <begin position="123"/>
        <end position="125"/>
    </location>
    <ligand>
        <name>NAD(+)</name>
        <dbReference type="ChEBI" id="CHEBI:57540"/>
    </ligand>
</feature>
<feature type="domain" description="Lactate/malate dehydrogenase C-terminal" evidence="10">
    <location>
        <begin position="150"/>
        <end position="311"/>
    </location>
</feature>
<dbReference type="NCBIfam" id="NF000824">
    <property type="entry name" value="PRK00066.1"/>
    <property type="match status" value="1"/>
</dbReference>
<keyword evidence="6" id="KW-0963">Cytoplasm</keyword>
<feature type="binding site" evidence="6">
    <location>
        <position position="173"/>
    </location>
    <ligand>
        <name>beta-D-fructose 1,6-bisphosphate</name>
        <dbReference type="ChEBI" id="CHEBI:32966"/>
        <note>allosteric activator</note>
    </ligand>
</feature>
<feature type="binding site" evidence="6">
    <location>
        <position position="148"/>
    </location>
    <ligand>
        <name>NAD(+)</name>
        <dbReference type="ChEBI" id="CHEBI:57540"/>
    </ligand>
</feature>
<feature type="binding site" evidence="6">
    <location>
        <position position="18"/>
    </location>
    <ligand>
        <name>NAD(+)</name>
        <dbReference type="ChEBI" id="CHEBI:57540"/>
    </ligand>
</feature>
<dbReference type="InterPro" id="IPR011304">
    <property type="entry name" value="L-lactate_DH"/>
</dbReference>
<dbReference type="GO" id="GO:0006089">
    <property type="term" value="P:lactate metabolic process"/>
    <property type="evidence" value="ECO:0007669"/>
    <property type="project" value="TreeGrafter"/>
</dbReference>
<evidence type="ECO:0000256" key="7">
    <source>
        <dbReference type="PIRSR" id="PIRSR000102-1"/>
    </source>
</evidence>
<comment type="subcellular location">
    <subcellularLocation>
        <location evidence="6">Cytoplasm</location>
    </subcellularLocation>
</comment>
<evidence type="ECO:0000256" key="4">
    <source>
        <dbReference type="ARBA" id="ARBA00023002"/>
    </source>
</evidence>
<dbReference type="Pfam" id="PF00056">
    <property type="entry name" value="Ldh_1_N"/>
    <property type="match status" value="1"/>
</dbReference>
<feature type="binding site" evidence="6">
    <location>
        <position position="235"/>
    </location>
    <ligand>
        <name>substrate</name>
    </ligand>
</feature>
<protein>
    <recommendedName>
        <fullName evidence="3 6">L-lactate dehydrogenase</fullName>
        <shortName evidence="6">L-LDH</shortName>
        <ecNumber evidence="3 6">1.1.1.27</ecNumber>
    </recommendedName>
</protein>
<feature type="binding site" evidence="8">
    <location>
        <begin position="14"/>
        <end position="19"/>
    </location>
    <ligand>
        <name>NAD(+)</name>
        <dbReference type="ChEBI" id="CHEBI:57540"/>
    </ligand>
</feature>
<evidence type="ECO:0000256" key="2">
    <source>
        <dbReference type="ARBA" id="ARBA00006054"/>
    </source>
</evidence>
<accession>A0A7X0LV64</accession>
<evidence type="ECO:0000256" key="3">
    <source>
        <dbReference type="ARBA" id="ARBA00012967"/>
    </source>
</evidence>